<dbReference type="AlphaFoldDB" id="A0A0D0RVC8"/>
<keyword evidence="5" id="KW-0249">Electron transport</keyword>
<dbReference type="CDD" id="cd03530">
    <property type="entry name" value="Rieske_NirD_small_Bacillus"/>
    <property type="match status" value="1"/>
</dbReference>
<protein>
    <submittedName>
        <fullName evidence="12">NasE protein</fullName>
        <ecNumber evidence="12">1.7.1.4</ecNumber>
    </submittedName>
</protein>
<evidence type="ECO:0000256" key="7">
    <source>
        <dbReference type="ARBA" id="ARBA00023004"/>
    </source>
</evidence>
<dbReference type="GO" id="GO:0051537">
    <property type="term" value="F:2 iron, 2 sulfur cluster binding"/>
    <property type="evidence" value="ECO:0007669"/>
    <property type="project" value="UniProtKB-KW"/>
</dbReference>
<keyword evidence="6 12" id="KW-0560">Oxidoreductase</keyword>
<keyword evidence="8" id="KW-0411">Iron-sulfur</keyword>
<dbReference type="GO" id="GO:0046872">
    <property type="term" value="F:metal ion binding"/>
    <property type="evidence" value="ECO:0007669"/>
    <property type="project" value="UniProtKB-KW"/>
</dbReference>
<comment type="caution">
    <text evidence="12">The sequence shown here is derived from an EMBL/GenBank/DDBJ whole genome shotgun (WGS) entry which is preliminary data.</text>
</comment>
<dbReference type="GO" id="GO:0042128">
    <property type="term" value="P:nitrate assimilation"/>
    <property type="evidence" value="ECO:0007669"/>
    <property type="project" value="UniProtKB-KW"/>
</dbReference>
<evidence type="ECO:0000256" key="3">
    <source>
        <dbReference type="ARBA" id="ARBA00022723"/>
    </source>
</evidence>
<evidence type="ECO:0000256" key="5">
    <source>
        <dbReference type="ARBA" id="ARBA00022982"/>
    </source>
</evidence>
<evidence type="ECO:0000256" key="9">
    <source>
        <dbReference type="ARBA" id="ARBA00023063"/>
    </source>
</evidence>
<dbReference type="Gene3D" id="2.102.10.10">
    <property type="entry name" value="Rieske [2Fe-2S] iron-sulphur domain"/>
    <property type="match status" value="1"/>
</dbReference>
<feature type="domain" description="Rieske" evidence="11">
    <location>
        <begin position="4"/>
        <end position="99"/>
    </location>
</feature>
<evidence type="ECO:0000256" key="6">
    <source>
        <dbReference type="ARBA" id="ARBA00023002"/>
    </source>
</evidence>
<keyword evidence="1" id="KW-0813">Transport</keyword>
<evidence type="ECO:0000313" key="12">
    <source>
        <dbReference type="EMBL" id="KIR23537.1"/>
    </source>
</evidence>
<keyword evidence="3" id="KW-0479">Metal-binding</keyword>
<dbReference type="NCBIfam" id="TIGR02378">
    <property type="entry name" value="nirD_assim_sml"/>
    <property type="match status" value="1"/>
</dbReference>
<keyword evidence="9" id="KW-0534">Nitrate assimilation</keyword>
<proteinExistence type="inferred from homology"/>
<dbReference type="PATRIC" id="fig|294.125.peg.911"/>
<dbReference type="PROSITE" id="PS51296">
    <property type="entry name" value="RIESKE"/>
    <property type="match status" value="1"/>
</dbReference>
<evidence type="ECO:0000313" key="13">
    <source>
        <dbReference type="Proteomes" id="UP000032210"/>
    </source>
</evidence>
<keyword evidence="2" id="KW-0001">2Fe-2S</keyword>
<dbReference type="Pfam" id="PF00355">
    <property type="entry name" value="Rieske"/>
    <property type="match status" value="1"/>
</dbReference>
<evidence type="ECO:0000259" key="11">
    <source>
        <dbReference type="PROSITE" id="PS51296"/>
    </source>
</evidence>
<dbReference type="InterPro" id="IPR036922">
    <property type="entry name" value="Rieske_2Fe-2S_sf"/>
</dbReference>
<dbReference type="InterPro" id="IPR012748">
    <property type="entry name" value="Rieske-like_NirD"/>
</dbReference>
<dbReference type="EC" id="1.7.1.4" evidence="12"/>
<comment type="similarity">
    <text evidence="10">Belongs to the bacterial ring-hydroxylating dioxygenase ferredoxin component family.</text>
</comment>
<organism evidence="12 13">
    <name type="scientific">Pseudomonas fluorescens</name>
    <dbReference type="NCBI Taxonomy" id="294"/>
    <lineage>
        <taxon>Bacteria</taxon>
        <taxon>Pseudomonadati</taxon>
        <taxon>Pseudomonadota</taxon>
        <taxon>Gammaproteobacteria</taxon>
        <taxon>Pseudomonadales</taxon>
        <taxon>Pseudomonadaceae</taxon>
        <taxon>Pseudomonas</taxon>
    </lineage>
</organism>
<accession>A0A0D0RVC8</accession>
<evidence type="ECO:0000256" key="4">
    <source>
        <dbReference type="ARBA" id="ARBA00022797"/>
    </source>
</evidence>
<reference evidence="12 13" key="1">
    <citation type="submission" date="2015-01" db="EMBL/GenBank/DDBJ databases">
        <title>Genome sequence of the beneficial rhizobacterium Pseudomonas fluorescens 2-79.</title>
        <authorList>
            <person name="Thuermer A."/>
            <person name="Daniel R."/>
        </authorList>
    </citation>
    <scope>NUCLEOTIDE SEQUENCE [LARGE SCALE GENOMIC DNA]</scope>
    <source>
        <strain evidence="12 13">2-79</strain>
    </source>
</reference>
<name>A0A0D0RVC8_PSEFL</name>
<dbReference type="PANTHER" id="PTHR21496">
    <property type="entry name" value="FERREDOXIN-RELATED"/>
    <property type="match status" value="1"/>
</dbReference>
<dbReference type="SUPFAM" id="SSF50022">
    <property type="entry name" value="ISP domain"/>
    <property type="match status" value="1"/>
</dbReference>
<evidence type="ECO:0000256" key="10">
    <source>
        <dbReference type="ARBA" id="ARBA00038001"/>
    </source>
</evidence>
<sequence>MNWLDICALDEINTLGSRIISGPKGDIAIFRTSDDEVFALDDRCPHKGGPLSQGLIYGKRVACPLHNWQIDLASGEAQAPDIGCAHHHQARVENGRVMLALRDAG</sequence>
<dbReference type="RefSeq" id="WP_005790365.1">
    <property type="nucleotide sequence ID" value="NZ_JXCQ01000006.1"/>
</dbReference>
<dbReference type="PANTHER" id="PTHR21496:SF23">
    <property type="entry name" value="3-PHENYLPROPIONATE_CINNAMIC ACID DIOXYGENASE FERREDOXIN SUBUNIT"/>
    <property type="match status" value="1"/>
</dbReference>
<evidence type="ECO:0000256" key="1">
    <source>
        <dbReference type="ARBA" id="ARBA00022448"/>
    </source>
</evidence>
<dbReference type="InterPro" id="IPR017941">
    <property type="entry name" value="Rieske_2Fe-2S"/>
</dbReference>
<dbReference type="GO" id="GO:0008942">
    <property type="term" value="F:nitrite reductase [NAD(P)H] activity"/>
    <property type="evidence" value="ECO:0007669"/>
    <property type="project" value="UniProtKB-EC"/>
</dbReference>
<evidence type="ECO:0000256" key="2">
    <source>
        <dbReference type="ARBA" id="ARBA00022714"/>
    </source>
</evidence>
<gene>
    <name evidence="12" type="primary">nasE</name>
    <name evidence="12" type="ORF">PFLU3_08880</name>
</gene>
<dbReference type="EMBL" id="JXCQ01000006">
    <property type="protein sequence ID" value="KIR23537.1"/>
    <property type="molecule type" value="Genomic_DNA"/>
</dbReference>
<dbReference type="GeneID" id="61832176"/>
<dbReference type="Proteomes" id="UP000032210">
    <property type="component" value="Unassembled WGS sequence"/>
</dbReference>
<evidence type="ECO:0000256" key="8">
    <source>
        <dbReference type="ARBA" id="ARBA00023014"/>
    </source>
</evidence>
<keyword evidence="4" id="KW-0058">Aromatic hydrocarbons catabolism</keyword>
<keyword evidence="7" id="KW-0408">Iron</keyword>